<feature type="domain" description="Nudix hydrolase" evidence="5">
    <location>
        <begin position="1"/>
        <end position="128"/>
    </location>
</feature>
<name>A0A4R8BSH9_9ACTN</name>
<dbReference type="RefSeq" id="WP_202871988.1">
    <property type="nucleotide sequence ID" value="NZ_SODP01000004.1"/>
</dbReference>
<dbReference type="PRINTS" id="PR00502">
    <property type="entry name" value="NUDIXFAMILY"/>
</dbReference>
<organism evidence="6 7">
    <name type="scientific">Kribbella pratensis</name>
    <dbReference type="NCBI Taxonomy" id="2512112"/>
    <lineage>
        <taxon>Bacteria</taxon>
        <taxon>Bacillati</taxon>
        <taxon>Actinomycetota</taxon>
        <taxon>Actinomycetes</taxon>
        <taxon>Propionibacteriales</taxon>
        <taxon>Kribbellaceae</taxon>
        <taxon>Kribbella</taxon>
    </lineage>
</organism>
<dbReference type="PANTHER" id="PTHR43046">
    <property type="entry name" value="GDP-MANNOSE MANNOSYL HYDROLASE"/>
    <property type="match status" value="1"/>
</dbReference>
<evidence type="ECO:0000259" key="5">
    <source>
        <dbReference type="PROSITE" id="PS51462"/>
    </source>
</evidence>
<dbReference type="PROSITE" id="PS51462">
    <property type="entry name" value="NUDIX"/>
    <property type="match status" value="1"/>
</dbReference>
<comment type="similarity">
    <text evidence="2 4">Belongs to the Nudix hydrolase family.</text>
</comment>
<evidence type="ECO:0000313" key="7">
    <source>
        <dbReference type="Proteomes" id="UP000295146"/>
    </source>
</evidence>
<dbReference type="PROSITE" id="PS00893">
    <property type="entry name" value="NUDIX_BOX"/>
    <property type="match status" value="1"/>
</dbReference>
<keyword evidence="3 4" id="KW-0378">Hydrolase</keyword>
<dbReference type="CDD" id="cd02883">
    <property type="entry name" value="NUDIX_Hydrolase"/>
    <property type="match status" value="1"/>
</dbReference>
<evidence type="ECO:0000256" key="4">
    <source>
        <dbReference type="RuleBase" id="RU003476"/>
    </source>
</evidence>
<gene>
    <name evidence="6" type="ORF">EV653_7297</name>
</gene>
<proteinExistence type="inferred from homology"/>
<evidence type="ECO:0000256" key="2">
    <source>
        <dbReference type="ARBA" id="ARBA00005582"/>
    </source>
</evidence>
<dbReference type="AlphaFoldDB" id="A0A4R8BSH9"/>
<dbReference type="Proteomes" id="UP000295146">
    <property type="component" value="Unassembled WGS sequence"/>
</dbReference>
<accession>A0A4R8BSH9</accession>
<keyword evidence="7" id="KW-1185">Reference proteome</keyword>
<sequence length="150" mass="16950">MIARYGGQVALVRERYEAWDAPYWNLPSGAVEEGETPGAGAIRELREESGLLAVEADLELVWTTEVWTGGRVTSRSWNYLVNVQNPAFAIDDPDGSVLEVRWFSAEDAVRRLGRLPYPPIAVPAIDYLTYGVRRQEWTFTLDGVDWSWDS</sequence>
<dbReference type="InterPro" id="IPR020084">
    <property type="entry name" value="NUDIX_hydrolase_CS"/>
</dbReference>
<dbReference type="InterPro" id="IPR000086">
    <property type="entry name" value="NUDIX_hydrolase_dom"/>
</dbReference>
<dbReference type="InterPro" id="IPR020476">
    <property type="entry name" value="Nudix_hydrolase"/>
</dbReference>
<dbReference type="SUPFAM" id="SSF55811">
    <property type="entry name" value="Nudix"/>
    <property type="match status" value="1"/>
</dbReference>
<dbReference type="Pfam" id="PF00293">
    <property type="entry name" value="NUDIX"/>
    <property type="match status" value="1"/>
</dbReference>
<protein>
    <submittedName>
        <fullName evidence="6">NUDIX domain-containing protein</fullName>
    </submittedName>
</protein>
<dbReference type="Gene3D" id="3.90.79.10">
    <property type="entry name" value="Nucleoside Triphosphate Pyrophosphohydrolase"/>
    <property type="match status" value="1"/>
</dbReference>
<reference evidence="6 7" key="1">
    <citation type="submission" date="2019-03" db="EMBL/GenBank/DDBJ databases">
        <title>Genomic Encyclopedia of Type Strains, Phase III (KMG-III): the genomes of soil and plant-associated and newly described type strains.</title>
        <authorList>
            <person name="Whitman W."/>
        </authorList>
    </citation>
    <scope>NUCLEOTIDE SEQUENCE [LARGE SCALE GENOMIC DNA]</scope>
    <source>
        <strain evidence="6 7">VKM Ac-2573</strain>
    </source>
</reference>
<evidence type="ECO:0000313" key="6">
    <source>
        <dbReference type="EMBL" id="TDW60745.1"/>
    </source>
</evidence>
<evidence type="ECO:0000256" key="1">
    <source>
        <dbReference type="ARBA" id="ARBA00001946"/>
    </source>
</evidence>
<dbReference type="InterPro" id="IPR015797">
    <property type="entry name" value="NUDIX_hydrolase-like_dom_sf"/>
</dbReference>
<comment type="caution">
    <text evidence="6">The sequence shown here is derived from an EMBL/GenBank/DDBJ whole genome shotgun (WGS) entry which is preliminary data.</text>
</comment>
<comment type="cofactor">
    <cofactor evidence="1">
        <name>Mg(2+)</name>
        <dbReference type="ChEBI" id="CHEBI:18420"/>
    </cofactor>
</comment>
<evidence type="ECO:0000256" key="3">
    <source>
        <dbReference type="ARBA" id="ARBA00022801"/>
    </source>
</evidence>
<dbReference type="PANTHER" id="PTHR43046:SF14">
    <property type="entry name" value="MUTT_NUDIX FAMILY PROTEIN"/>
    <property type="match status" value="1"/>
</dbReference>
<dbReference type="EMBL" id="SODP01000004">
    <property type="protein sequence ID" value="TDW60745.1"/>
    <property type="molecule type" value="Genomic_DNA"/>
</dbReference>
<dbReference type="GO" id="GO:0016787">
    <property type="term" value="F:hydrolase activity"/>
    <property type="evidence" value="ECO:0007669"/>
    <property type="project" value="UniProtKB-KW"/>
</dbReference>